<feature type="non-terminal residue" evidence="4">
    <location>
        <position position="1"/>
    </location>
</feature>
<keyword evidence="2" id="KW-0496">Mitochondrion</keyword>
<dbReference type="AlphaFoldDB" id="A0A9N9D5V6"/>
<dbReference type="InterPro" id="IPR018828">
    <property type="entry name" value="RRG7"/>
</dbReference>
<keyword evidence="5" id="KW-1185">Reference proteome</keyword>
<gene>
    <name evidence="4" type="ORF">AMORRO_LOCUS8997</name>
</gene>
<feature type="non-terminal residue" evidence="4">
    <location>
        <position position="240"/>
    </location>
</feature>
<feature type="domain" description="Restriction endonuclease type IV Mrr" evidence="3">
    <location>
        <begin position="5"/>
        <end position="82"/>
    </location>
</feature>
<dbReference type="GO" id="GO:0004519">
    <property type="term" value="F:endonuclease activity"/>
    <property type="evidence" value="ECO:0007669"/>
    <property type="project" value="InterPro"/>
</dbReference>
<dbReference type="PANTHER" id="PTHR28133">
    <property type="entry name" value="REQUIRED FOR RESPIRATORY GROWTH PROTEIN 7, MITOCHONDRIAL"/>
    <property type="match status" value="1"/>
</dbReference>
<dbReference type="Pfam" id="PF04471">
    <property type="entry name" value="Mrr_cat"/>
    <property type="match status" value="1"/>
</dbReference>
<dbReference type="SUPFAM" id="SSF52980">
    <property type="entry name" value="Restriction endonuclease-like"/>
    <property type="match status" value="1"/>
</dbReference>
<dbReference type="EMBL" id="CAJVPV010008304">
    <property type="protein sequence ID" value="CAG8628886.1"/>
    <property type="molecule type" value="Genomic_DNA"/>
</dbReference>
<organism evidence="4 5">
    <name type="scientific">Acaulospora morrowiae</name>
    <dbReference type="NCBI Taxonomy" id="94023"/>
    <lineage>
        <taxon>Eukaryota</taxon>
        <taxon>Fungi</taxon>
        <taxon>Fungi incertae sedis</taxon>
        <taxon>Mucoromycota</taxon>
        <taxon>Glomeromycotina</taxon>
        <taxon>Glomeromycetes</taxon>
        <taxon>Diversisporales</taxon>
        <taxon>Acaulosporaceae</taxon>
        <taxon>Acaulospora</taxon>
    </lineage>
</organism>
<reference evidence="4" key="1">
    <citation type="submission" date="2021-06" db="EMBL/GenBank/DDBJ databases">
        <authorList>
            <person name="Kallberg Y."/>
            <person name="Tangrot J."/>
            <person name="Rosling A."/>
        </authorList>
    </citation>
    <scope>NUCLEOTIDE SEQUENCE</scope>
    <source>
        <strain evidence="4">CL551</strain>
    </source>
</reference>
<dbReference type="InterPro" id="IPR007560">
    <property type="entry name" value="Restrct_endonuc_IV_Mrr"/>
</dbReference>
<sequence>PYGNNSIDIFGIYKKHALLVQCKKSTAKVGKSDIRIFEGVLSRYNKNETLGVLVVSGRNDYTTPALLYAKDSPHKLLLTNIDYLQHDLSNYSLERPIDNILLKIKQKKREDELYMRISELKKEAKMSPDGDSGMDIFGSYKKHSLLVLCKDYVGINEIKEFEGTLSRYNRSEVFGVFVVSRKDGYTNAALLYAKSSPYKLLLTDIHDLKHDLENYPLEKPISDISQLLQNQNRKNKKMIN</sequence>
<evidence type="ECO:0000313" key="5">
    <source>
        <dbReference type="Proteomes" id="UP000789342"/>
    </source>
</evidence>
<evidence type="ECO:0000256" key="2">
    <source>
        <dbReference type="ARBA" id="ARBA00023128"/>
    </source>
</evidence>
<name>A0A9N9D5V6_9GLOM</name>
<accession>A0A9N9D5V6</accession>
<evidence type="ECO:0000256" key="1">
    <source>
        <dbReference type="ARBA" id="ARBA00004173"/>
    </source>
</evidence>
<dbReference type="OrthoDB" id="2404808at2759"/>
<dbReference type="GO" id="GO:0006302">
    <property type="term" value="P:double-strand break repair"/>
    <property type="evidence" value="ECO:0007669"/>
    <property type="project" value="UniProtKB-ARBA"/>
</dbReference>
<proteinExistence type="predicted"/>
<dbReference type="GO" id="GO:0009307">
    <property type="term" value="P:DNA restriction-modification system"/>
    <property type="evidence" value="ECO:0007669"/>
    <property type="project" value="InterPro"/>
</dbReference>
<comment type="caution">
    <text evidence="4">The sequence shown here is derived from an EMBL/GenBank/DDBJ whole genome shotgun (WGS) entry which is preliminary data.</text>
</comment>
<dbReference type="InterPro" id="IPR011335">
    <property type="entry name" value="Restrct_endonuc-II-like"/>
</dbReference>
<protein>
    <submittedName>
        <fullName evidence="4">12147_t:CDS:1</fullName>
    </submittedName>
</protein>
<dbReference type="GO" id="GO:0003677">
    <property type="term" value="F:DNA binding"/>
    <property type="evidence" value="ECO:0007669"/>
    <property type="project" value="InterPro"/>
</dbReference>
<evidence type="ECO:0000259" key="3">
    <source>
        <dbReference type="Pfam" id="PF04471"/>
    </source>
</evidence>
<dbReference type="PANTHER" id="PTHR28133:SF1">
    <property type="entry name" value="REQUIRED FOR RESPIRATORY GROWTH PROTEIN 7, MITOCHONDRIAL"/>
    <property type="match status" value="1"/>
</dbReference>
<dbReference type="GO" id="GO:0005739">
    <property type="term" value="C:mitochondrion"/>
    <property type="evidence" value="ECO:0007669"/>
    <property type="project" value="UniProtKB-SubCell"/>
</dbReference>
<dbReference type="Proteomes" id="UP000789342">
    <property type="component" value="Unassembled WGS sequence"/>
</dbReference>
<evidence type="ECO:0000313" key="4">
    <source>
        <dbReference type="EMBL" id="CAG8628886.1"/>
    </source>
</evidence>
<comment type="subcellular location">
    <subcellularLocation>
        <location evidence="1">Mitochondrion</location>
    </subcellularLocation>
</comment>